<proteinExistence type="inferred from homology"/>
<evidence type="ECO:0000256" key="2">
    <source>
        <dbReference type="ARBA" id="ARBA00022676"/>
    </source>
</evidence>
<evidence type="ECO:0000256" key="4">
    <source>
        <dbReference type="PIRSR" id="PIRSR036289-50"/>
    </source>
</evidence>
<evidence type="ECO:0000259" key="7">
    <source>
        <dbReference type="Pfam" id="PF03633"/>
    </source>
</evidence>
<evidence type="ECO:0000256" key="3">
    <source>
        <dbReference type="ARBA" id="ARBA00022679"/>
    </source>
</evidence>
<dbReference type="InterPro" id="IPR005195">
    <property type="entry name" value="Glyco_hydro_65_M"/>
</dbReference>
<dbReference type="GO" id="GO:0004553">
    <property type="term" value="F:hydrolase activity, hydrolyzing O-glycosyl compounds"/>
    <property type="evidence" value="ECO:0007669"/>
    <property type="project" value="TreeGrafter"/>
</dbReference>
<keyword evidence="2" id="KW-0328">Glycosyltransferase</keyword>
<name>A0A916Q9A5_9FIRM</name>
<keyword evidence="9" id="KW-0378">Hydrolase</keyword>
<feature type="binding site" evidence="5">
    <location>
        <begin position="451"/>
        <end position="452"/>
    </location>
    <ligand>
        <name>substrate</name>
    </ligand>
</feature>
<dbReference type="Pfam" id="PF03632">
    <property type="entry name" value="Glyco_hydro_65m"/>
    <property type="match status" value="1"/>
</dbReference>
<dbReference type="InterPro" id="IPR005194">
    <property type="entry name" value="Glyco_hydro_65_C"/>
</dbReference>
<dbReference type="PIRSF" id="PIRSF036289">
    <property type="entry name" value="Glycosyl_hydrolase_malt_phosph"/>
    <property type="match status" value="1"/>
</dbReference>
<keyword evidence="10" id="KW-1185">Reference proteome</keyword>
<feature type="domain" description="Glycoside hydrolase family 65 C-terminal" evidence="7">
    <location>
        <begin position="823"/>
        <end position="880"/>
    </location>
</feature>
<feature type="domain" description="Glycoside hydrolase family 65 central catalytic" evidence="6">
    <location>
        <begin position="414"/>
        <end position="811"/>
    </location>
</feature>
<dbReference type="GO" id="GO:0016757">
    <property type="term" value="F:glycosyltransferase activity"/>
    <property type="evidence" value="ECO:0007669"/>
    <property type="project" value="UniProtKB-KW"/>
</dbReference>
<comment type="caution">
    <text evidence="9">The sequence shown here is derived from an EMBL/GenBank/DDBJ whole genome shotgun (WGS) entry which is preliminary data.</text>
</comment>
<dbReference type="InterPro" id="IPR037018">
    <property type="entry name" value="GH65_N"/>
</dbReference>
<gene>
    <name evidence="9" type="ORF">ANBU17_05410</name>
</gene>
<organism evidence="9 10">
    <name type="scientific">Anaerostipes butyraticus</name>
    <dbReference type="NCBI Taxonomy" id="645466"/>
    <lineage>
        <taxon>Bacteria</taxon>
        <taxon>Bacillati</taxon>
        <taxon>Bacillota</taxon>
        <taxon>Clostridia</taxon>
        <taxon>Lachnospirales</taxon>
        <taxon>Lachnospiraceae</taxon>
        <taxon>Anaerostipes</taxon>
    </lineage>
</organism>
<feature type="binding site" evidence="5">
    <location>
        <begin position="711"/>
        <end position="712"/>
    </location>
    <ligand>
        <name>substrate</name>
    </ligand>
</feature>
<reference evidence="9" key="1">
    <citation type="submission" date="2020-06" db="EMBL/GenBank/DDBJ databases">
        <title>Characterization of fructooligosaccharide metabolism and fructooligosaccharide-degrading enzymes in human commensal butyrate producers.</title>
        <authorList>
            <person name="Tanno H."/>
            <person name="Fujii T."/>
            <person name="Hirano K."/>
            <person name="Maeno S."/>
            <person name="Tonozuka T."/>
            <person name="Sakamoto M."/>
            <person name="Ohkuma M."/>
            <person name="Tochio T."/>
            <person name="Endo A."/>
        </authorList>
    </citation>
    <scope>NUCLEOTIDE SEQUENCE</scope>
    <source>
        <strain evidence="9">JCM 17466</strain>
    </source>
</reference>
<evidence type="ECO:0000256" key="1">
    <source>
        <dbReference type="ARBA" id="ARBA00006768"/>
    </source>
</evidence>
<dbReference type="InterPro" id="IPR011013">
    <property type="entry name" value="Gal_mutarotase_sf_dom"/>
</dbReference>
<dbReference type="InterPro" id="IPR012341">
    <property type="entry name" value="6hp_glycosidase-like_sf"/>
</dbReference>
<dbReference type="PANTHER" id="PTHR11051">
    <property type="entry name" value="GLYCOSYL HYDROLASE-RELATED"/>
    <property type="match status" value="1"/>
</dbReference>
<dbReference type="Pfam" id="PF03633">
    <property type="entry name" value="Glyco_hydro_65C"/>
    <property type="match status" value="1"/>
</dbReference>
<dbReference type="InterPro" id="IPR005196">
    <property type="entry name" value="Glyco_hydro_65_N"/>
</dbReference>
<protein>
    <submittedName>
        <fullName evidence="9">Glycosyl hydrolase</fullName>
    </submittedName>
</protein>
<dbReference type="InterPro" id="IPR008928">
    <property type="entry name" value="6-hairpin_glycosidase_sf"/>
</dbReference>
<sequence>MKHLNLLWDDQKIVITDQQTTKEIPNGSQSPCLDVVKQITDCLPQFQDYEGIVVNNLNQPVFEEEGKTYDVAQLLSESSHQVCVLAGENDDAEALLKSAREDFVWKMKYVGYHPGKDEYSVESLLTVGNGYFGLRGTLPEMKISDGHYPATYFAGLYNQAKSKVGDAEIFNEDFVNAPNGQYISVKVDGELVDVSSQKVVSLTRTLNLKNGLFESHMVIELQNGRQLQIDTSKIANMENTREYAIRYSVTPLNFSGEMEIISEIDGSVYNYNVERYRSLEQHHLDVLKTEAEQNKALLVARTRQSQFTIIEKSELMGDAVKAAEIENEIQGEKVIQTMKVQVQENQAAVIEKYVHMECLTNEQLDKVEEHVQAEVQPKSFEAMMDETAKAWKELWEKTDITIEGDLMSQKLIHLHTFHLLVSASPNGNKGLDASITARGLHGEAYRGHIFWDEIFILPFYIMHFPGTAKQILMYRYKRLGAAKEAAKEAGYEGAMFPWQSGLDGTEQSQEIHLNPMTGNWDKDYSRLQRHVSLAVAYNIWLYWNNTHDKEYMEQYGAEILMEIARFWESAAAYDEESGRYSIDKVMGPDEFHETYPGTEEGGLKNNAYTNMMVVWLFEFIDQLKTIISEDALTSIMEKTETKQDDIALMDDIKTKLALDIDEDGIIGQYEGYFQLKEVDWDYYREKYGNIYRMDRILRAEGLSADDYKVAKQADTLMIFYNFSKEKVDDILSDLKYELPKNYLTKNLQYYLDRTSHGSTLSRVVHSQLAAMVGNDDLAWQLYQEALYSDYQDIQGGTTAEGIHAGVMAATIYITLTTFAGIDIRESKLHVNPHLPEQWTQIKFNIDLDQIHYTFDMTQDTCCVTADRDTEIIYKDQVVTLTANQPQELR</sequence>
<dbReference type="InterPro" id="IPR017045">
    <property type="entry name" value="Malt_Pase/Glycosyl_Hdrlase"/>
</dbReference>
<dbReference type="EMBL" id="BLYI01000009">
    <property type="protein sequence ID" value="GFO84194.1"/>
    <property type="molecule type" value="Genomic_DNA"/>
</dbReference>
<dbReference type="Gene3D" id="2.60.420.10">
    <property type="entry name" value="Maltose phosphorylase, domain 3"/>
    <property type="match status" value="1"/>
</dbReference>
<comment type="similarity">
    <text evidence="1">Belongs to the glycosyl hydrolase 65 family.</text>
</comment>
<evidence type="ECO:0000256" key="5">
    <source>
        <dbReference type="PIRSR" id="PIRSR036289-51"/>
    </source>
</evidence>
<dbReference type="PANTHER" id="PTHR11051:SF8">
    <property type="entry name" value="PROTEIN-GLUCOSYLGALACTOSYLHYDROXYLYSINE GLUCOSIDASE"/>
    <property type="match status" value="1"/>
</dbReference>
<dbReference type="Gene3D" id="2.70.98.40">
    <property type="entry name" value="Glycoside hydrolase, family 65, N-terminal domain"/>
    <property type="match status" value="1"/>
</dbReference>
<dbReference type="SUPFAM" id="SSF48208">
    <property type="entry name" value="Six-hairpin glycosidases"/>
    <property type="match status" value="1"/>
</dbReference>
<dbReference type="Proteomes" id="UP000613208">
    <property type="component" value="Unassembled WGS sequence"/>
</dbReference>
<dbReference type="GO" id="GO:0030246">
    <property type="term" value="F:carbohydrate binding"/>
    <property type="evidence" value="ECO:0007669"/>
    <property type="project" value="InterPro"/>
</dbReference>
<dbReference type="GO" id="GO:0005975">
    <property type="term" value="P:carbohydrate metabolic process"/>
    <property type="evidence" value="ECO:0007669"/>
    <property type="project" value="InterPro"/>
</dbReference>
<evidence type="ECO:0000313" key="9">
    <source>
        <dbReference type="EMBL" id="GFO84194.1"/>
    </source>
</evidence>
<feature type="active site" description="Proton donor" evidence="4">
    <location>
        <position position="590"/>
    </location>
</feature>
<accession>A0A916Q9A5</accession>
<dbReference type="Pfam" id="PF03636">
    <property type="entry name" value="Glyco_hydro_65N"/>
    <property type="match status" value="1"/>
</dbReference>
<evidence type="ECO:0000259" key="8">
    <source>
        <dbReference type="Pfam" id="PF03636"/>
    </source>
</evidence>
<dbReference type="RefSeq" id="WP_201309929.1">
    <property type="nucleotide sequence ID" value="NZ_BLYI01000009.1"/>
</dbReference>
<dbReference type="Gene3D" id="1.50.10.10">
    <property type="match status" value="1"/>
</dbReference>
<dbReference type="AlphaFoldDB" id="A0A916Q9A5"/>
<evidence type="ECO:0000313" key="10">
    <source>
        <dbReference type="Proteomes" id="UP000613208"/>
    </source>
</evidence>
<dbReference type="SUPFAM" id="SSF74650">
    <property type="entry name" value="Galactose mutarotase-like"/>
    <property type="match status" value="1"/>
</dbReference>
<keyword evidence="3" id="KW-0808">Transferase</keyword>
<evidence type="ECO:0000259" key="6">
    <source>
        <dbReference type="Pfam" id="PF03632"/>
    </source>
</evidence>
<feature type="domain" description="Glycoside hydrolase family 65 N-terminal" evidence="8">
    <location>
        <begin position="111"/>
        <end position="355"/>
    </location>
</feature>